<comment type="caution">
    <text evidence="4">The sequence shown here is derived from an EMBL/GenBank/DDBJ whole genome shotgun (WGS) entry which is preliminary data.</text>
</comment>
<feature type="transmembrane region" description="Helical" evidence="2">
    <location>
        <begin position="35"/>
        <end position="57"/>
    </location>
</feature>
<keyword evidence="2" id="KW-0472">Membrane</keyword>
<feature type="transmembrane region" description="Helical" evidence="2">
    <location>
        <begin position="95"/>
        <end position="122"/>
    </location>
</feature>
<dbReference type="InterPro" id="IPR046672">
    <property type="entry name" value="DUF6542"/>
</dbReference>
<accession>A0A366LZK1</accession>
<feature type="transmembrane region" description="Helical" evidence="2">
    <location>
        <begin position="9"/>
        <end position="29"/>
    </location>
</feature>
<feature type="compositionally biased region" description="Gly residues" evidence="1">
    <location>
        <begin position="141"/>
        <end position="153"/>
    </location>
</feature>
<reference evidence="4 5" key="1">
    <citation type="submission" date="2018-06" db="EMBL/GenBank/DDBJ databases">
        <title>Sphaerisporangium craniellae sp. nov., isolated from a marine sponge in the South China Sea.</title>
        <authorList>
            <person name="Li L."/>
        </authorList>
    </citation>
    <scope>NUCLEOTIDE SEQUENCE [LARGE SCALE GENOMIC DNA]</scope>
    <source>
        <strain evidence="4 5">LHW63015</strain>
    </source>
</reference>
<sequence>MSATPAQRAGVRLTARGAIAAVVAATLAGELLASLFGWSFAVGAAFVAGCLAAALLINPRDLLSLVVTPPLLFFAATLIAEVVRALGAASMIQALGLGLFTSLSAGAPWLFAGSALVLGVAWRRGLPANVRMLREELRAARGGGGDSGGGGGGEEPRKPPAPAAQVFVPEPEGYFEPKVYGRQRDSAEQPPTT</sequence>
<proteinExistence type="predicted"/>
<keyword evidence="2" id="KW-1133">Transmembrane helix</keyword>
<organism evidence="4 5">
    <name type="scientific">Spongiactinospora rosea</name>
    <dbReference type="NCBI Taxonomy" id="2248750"/>
    <lineage>
        <taxon>Bacteria</taxon>
        <taxon>Bacillati</taxon>
        <taxon>Actinomycetota</taxon>
        <taxon>Actinomycetes</taxon>
        <taxon>Streptosporangiales</taxon>
        <taxon>Streptosporangiaceae</taxon>
        <taxon>Spongiactinospora</taxon>
    </lineage>
</organism>
<gene>
    <name evidence="4" type="ORF">DP939_19120</name>
</gene>
<evidence type="ECO:0000256" key="2">
    <source>
        <dbReference type="SAM" id="Phobius"/>
    </source>
</evidence>
<feature type="region of interest" description="Disordered" evidence="1">
    <location>
        <begin position="140"/>
        <end position="169"/>
    </location>
</feature>
<dbReference type="OrthoDB" id="3477680at2"/>
<feature type="transmembrane region" description="Helical" evidence="2">
    <location>
        <begin position="62"/>
        <end position="83"/>
    </location>
</feature>
<keyword evidence="5" id="KW-1185">Reference proteome</keyword>
<dbReference type="EMBL" id="QMEY01000007">
    <property type="protein sequence ID" value="RBQ18602.1"/>
    <property type="molecule type" value="Genomic_DNA"/>
</dbReference>
<evidence type="ECO:0000313" key="5">
    <source>
        <dbReference type="Proteomes" id="UP000253303"/>
    </source>
</evidence>
<evidence type="ECO:0000256" key="1">
    <source>
        <dbReference type="SAM" id="MobiDB-lite"/>
    </source>
</evidence>
<name>A0A366LZK1_9ACTN</name>
<dbReference type="AlphaFoldDB" id="A0A366LZK1"/>
<evidence type="ECO:0000259" key="3">
    <source>
        <dbReference type="Pfam" id="PF20177"/>
    </source>
</evidence>
<evidence type="ECO:0000313" key="4">
    <source>
        <dbReference type="EMBL" id="RBQ18602.1"/>
    </source>
</evidence>
<dbReference type="RefSeq" id="WP_113982076.1">
    <property type="nucleotide sequence ID" value="NZ_QMEY01000007.1"/>
</dbReference>
<protein>
    <recommendedName>
        <fullName evidence="3">DUF6542 domain-containing protein</fullName>
    </recommendedName>
</protein>
<dbReference type="Proteomes" id="UP000253303">
    <property type="component" value="Unassembled WGS sequence"/>
</dbReference>
<dbReference type="Pfam" id="PF20177">
    <property type="entry name" value="DUF6542"/>
    <property type="match status" value="1"/>
</dbReference>
<keyword evidence="2" id="KW-0812">Transmembrane</keyword>
<feature type="domain" description="DUF6542" evidence="3">
    <location>
        <begin position="12"/>
        <end position="127"/>
    </location>
</feature>